<gene>
    <name evidence="8" type="ORF">EI97DRAFT_448452</name>
</gene>
<dbReference type="GO" id="GO:0005664">
    <property type="term" value="C:nuclear origin of replication recognition complex"/>
    <property type="evidence" value="ECO:0007669"/>
    <property type="project" value="InterPro"/>
</dbReference>
<name>A0A6A6JT71_WESOR</name>
<dbReference type="AlphaFoldDB" id="A0A6A6JT71"/>
<keyword evidence="9" id="KW-1185">Reference proteome</keyword>
<dbReference type="Pfam" id="PF05460">
    <property type="entry name" value="ORC6"/>
    <property type="match status" value="1"/>
</dbReference>
<proteinExistence type="inferred from homology"/>
<organism evidence="8 9">
    <name type="scientific">Westerdykella ornata</name>
    <dbReference type="NCBI Taxonomy" id="318751"/>
    <lineage>
        <taxon>Eukaryota</taxon>
        <taxon>Fungi</taxon>
        <taxon>Dikarya</taxon>
        <taxon>Ascomycota</taxon>
        <taxon>Pezizomycotina</taxon>
        <taxon>Dothideomycetes</taxon>
        <taxon>Pleosporomycetidae</taxon>
        <taxon>Pleosporales</taxon>
        <taxon>Sporormiaceae</taxon>
        <taxon>Westerdykella</taxon>
    </lineage>
</organism>
<accession>A0A6A6JT71</accession>
<dbReference type="GO" id="GO:0003677">
    <property type="term" value="F:DNA binding"/>
    <property type="evidence" value="ECO:0007669"/>
    <property type="project" value="UniProtKB-KW"/>
</dbReference>
<comment type="similarity">
    <text evidence="2">Belongs to the ORC6 family.</text>
</comment>
<dbReference type="GO" id="GO:0006260">
    <property type="term" value="P:DNA replication"/>
    <property type="evidence" value="ECO:0007669"/>
    <property type="project" value="UniProtKB-KW"/>
</dbReference>
<dbReference type="EMBL" id="ML986486">
    <property type="protein sequence ID" value="KAF2279811.1"/>
    <property type="molecule type" value="Genomic_DNA"/>
</dbReference>
<feature type="region of interest" description="Disordered" evidence="6">
    <location>
        <begin position="97"/>
        <end position="137"/>
    </location>
</feature>
<evidence type="ECO:0000313" key="8">
    <source>
        <dbReference type="EMBL" id="KAF2279811.1"/>
    </source>
</evidence>
<evidence type="ECO:0000256" key="5">
    <source>
        <dbReference type="ARBA" id="ARBA00023242"/>
    </source>
</evidence>
<evidence type="ECO:0000256" key="4">
    <source>
        <dbReference type="ARBA" id="ARBA00023125"/>
    </source>
</evidence>
<keyword evidence="3" id="KW-0235">DNA replication</keyword>
<keyword evidence="5" id="KW-0539">Nucleus</keyword>
<sequence>MNKAPVEQALISLIPTLNGPLPEELVQLSMSLLARSRNLAHSLKPEEEIARPYACTQLACDRLKTRLNLPALQPRPPCPPRIYKKLYKYLESAMPEDVTRGPATPRKTATHGSASAPTTPKTPLDNRRIPRRTARDSSRFPELPDWVMPTIRLLVKEFSYPFAAPHVIAGVESIFPLLNRMAAADESSRRRPTQGLTATVIDATALPHSRILALVAVVLFLVLSKMLDQDITPQQYRQWRDNAIASLLRCKAGESVTKEEILADIENLMPMAQEEGWLDMEWFLNIAPQRDSEEMDGVETTYTSASHSKSGSRKSIRDDFGSEYIGLGTMMQDATDYLGQRQREDFRRWKMNILAKIGEAEA</sequence>
<feature type="compositionally biased region" description="Polar residues" evidence="6">
    <location>
        <begin position="110"/>
        <end position="121"/>
    </location>
</feature>
<evidence type="ECO:0000313" key="9">
    <source>
        <dbReference type="Proteomes" id="UP000800097"/>
    </source>
</evidence>
<evidence type="ECO:0000256" key="6">
    <source>
        <dbReference type="SAM" id="MobiDB-lite"/>
    </source>
</evidence>
<keyword evidence="4" id="KW-0238">DNA-binding</keyword>
<evidence type="ECO:0000256" key="3">
    <source>
        <dbReference type="ARBA" id="ARBA00022705"/>
    </source>
</evidence>
<dbReference type="InterPro" id="IPR008721">
    <property type="entry name" value="ORC6_cyclin_first"/>
</dbReference>
<evidence type="ECO:0000259" key="7">
    <source>
        <dbReference type="Pfam" id="PF05460"/>
    </source>
</evidence>
<protein>
    <recommendedName>
        <fullName evidence="7">ORC6 first cyclin-like domain-containing protein</fullName>
    </recommendedName>
</protein>
<reference evidence="8" key="1">
    <citation type="journal article" date="2020" name="Stud. Mycol.">
        <title>101 Dothideomycetes genomes: a test case for predicting lifestyles and emergence of pathogens.</title>
        <authorList>
            <person name="Haridas S."/>
            <person name="Albert R."/>
            <person name="Binder M."/>
            <person name="Bloem J."/>
            <person name="Labutti K."/>
            <person name="Salamov A."/>
            <person name="Andreopoulos B."/>
            <person name="Baker S."/>
            <person name="Barry K."/>
            <person name="Bills G."/>
            <person name="Bluhm B."/>
            <person name="Cannon C."/>
            <person name="Castanera R."/>
            <person name="Culley D."/>
            <person name="Daum C."/>
            <person name="Ezra D."/>
            <person name="Gonzalez J."/>
            <person name="Henrissat B."/>
            <person name="Kuo A."/>
            <person name="Liang C."/>
            <person name="Lipzen A."/>
            <person name="Lutzoni F."/>
            <person name="Magnuson J."/>
            <person name="Mondo S."/>
            <person name="Nolan M."/>
            <person name="Ohm R."/>
            <person name="Pangilinan J."/>
            <person name="Park H.-J."/>
            <person name="Ramirez L."/>
            <person name="Alfaro M."/>
            <person name="Sun H."/>
            <person name="Tritt A."/>
            <person name="Yoshinaga Y."/>
            <person name="Zwiers L.-H."/>
            <person name="Turgeon B."/>
            <person name="Goodwin S."/>
            <person name="Spatafora J."/>
            <person name="Crous P."/>
            <person name="Grigoriev I."/>
        </authorList>
    </citation>
    <scope>NUCLEOTIDE SEQUENCE</scope>
    <source>
        <strain evidence="8">CBS 379.55</strain>
    </source>
</reference>
<evidence type="ECO:0000256" key="2">
    <source>
        <dbReference type="ARBA" id="ARBA00010840"/>
    </source>
</evidence>
<comment type="subcellular location">
    <subcellularLocation>
        <location evidence="1">Nucleus</location>
    </subcellularLocation>
</comment>
<dbReference type="Proteomes" id="UP000800097">
    <property type="component" value="Unassembled WGS sequence"/>
</dbReference>
<dbReference type="OrthoDB" id="5367324at2759"/>
<feature type="domain" description="ORC6 first cyclin-like" evidence="7">
    <location>
        <begin position="10"/>
        <end position="92"/>
    </location>
</feature>
<evidence type="ECO:0000256" key="1">
    <source>
        <dbReference type="ARBA" id="ARBA00004123"/>
    </source>
</evidence>
<dbReference type="GeneID" id="54553335"/>
<dbReference type="RefSeq" id="XP_033657350.1">
    <property type="nucleotide sequence ID" value="XM_033800160.1"/>
</dbReference>
<feature type="compositionally biased region" description="Basic and acidic residues" evidence="6">
    <location>
        <begin position="124"/>
        <end position="137"/>
    </location>
</feature>